<dbReference type="KEGG" id="azz:DEW08_25830"/>
<dbReference type="PROSITE" id="PS00356">
    <property type="entry name" value="HTH_LACI_1"/>
    <property type="match status" value="1"/>
</dbReference>
<dbReference type="InterPro" id="IPR028082">
    <property type="entry name" value="Peripla_BP_I"/>
</dbReference>
<dbReference type="InterPro" id="IPR046335">
    <property type="entry name" value="LacI/GalR-like_sensor"/>
</dbReference>
<dbReference type="GO" id="GO:0000976">
    <property type="term" value="F:transcription cis-regulatory region binding"/>
    <property type="evidence" value="ECO:0007669"/>
    <property type="project" value="TreeGrafter"/>
</dbReference>
<keyword evidence="4" id="KW-0804">Transcription</keyword>
<feature type="compositionally biased region" description="Acidic residues" evidence="5">
    <location>
        <begin position="345"/>
        <end position="357"/>
    </location>
</feature>
<evidence type="ECO:0000259" key="6">
    <source>
        <dbReference type="PROSITE" id="PS50932"/>
    </source>
</evidence>
<dbReference type="RefSeq" id="WP_109332749.1">
    <property type="nucleotide sequence ID" value="NZ_CP029357.1"/>
</dbReference>
<dbReference type="InterPro" id="IPR010982">
    <property type="entry name" value="Lambda_DNA-bd_dom_sf"/>
</dbReference>
<dbReference type="InterPro" id="IPR000843">
    <property type="entry name" value="HTH_LacI"/>
</dbReference>
<dbReference type="PANTHER" id="PTHR30146:SF148">
    <property type="entry name" value="HTH-TYPE TRANSCRIPTIONAL REPRESSOR PURR-RELATED"/>
    <property type="match status" value="1"/>
</dbReference>
<evidence type="ECO:0000256" key="2">
    <source>
        <dbReference type="ARBA" id="ARBA00023015"/>
    </source>
</evidence>
<keyword evidence="1" id="KW-0678">Repressor</keyword>
<dbReference type="Pfam" id="PF13377">
    <property type="entry name" value="Peripla_BP_3"/>
    <property type="match status" value="1"/>
</dbReference>
<dbReference type="CDD" id="cd01392">
    <property type="entry name" value="HTH_LacI"/>
    <property type="match status" value="1"/>
</dbReference>
<protein>
    <submittedName>
        <fullName evidence="7">LacI family transcriptional regulator</fullName>
    </submittedName>
</protein>
<organism evidence="7 8">
    <name type="scientific">Azospirillum thermophilum</name>
    <dbReference type="NCBI Taxonomy" id="2202148"/>
    <lineage>
        <taxon>Bacteria</taxon>
        <taxon>Pseudomonadati</taxon>
        <taxon>Pseudomonadota</taxon>
        <taxon>Alphaproteobacteria</taxon>
        <taxon>Rhodospirillales</taxon>
        <taxon>Azospirillaceae</taxon>
        <taxon>Azospirillum</taxon>
    </lineage>
</organism>
<dbReference type="SUPFAM" id="SSF53822">
    <property type="entry name" value="Periplasmic binding protein-like I"/>
    <property type="match status" value="1"/>
</dbReference>
<geneLocation type="plasmid" evidence="7 8">
    <name>unnamed2</name>
</geneLocation>
<dbReference type="EMBL" id="CP029357">
    <property type="protein sequence ID" value="AWK89449.1"/>
    <property type="molecule type" value="Genomic_DNA"/>
</dbReference>
<evidence type="ECO:0000256" key="1">
    <source>
        <dbReference type="ARBA" id="ARBA00022491"/>
    </source>
</evidence>
<name>A0A2S2CYA1_9PROT</name>
<sequence length="357" mass="38595">MTDVAKLAGVSQSSVSLVLNNMTGARISEATRQRVWEAVRAIGYQFEPRGHQPLPASGPVPKTLIGYLVDEISTSPHPVQSVDGAREAAWEHDCVVAVHTTRSNPELEAASLAALLANPALVGIVYSTIFTRKVELPPLLDGIPTVLLNCTTADRSRSSVIPGDVAGGHAATERLIRAGHSRIGFINGEPWMDAARDRYKGYRQALATADLPVDPQMVREGEWSPSSGYRHTRSLMSEPRPPTAIFCGNDLMAVGCLEALKELGLRVPDDIAVIGFDDQEIAQHTRPPLTTVLLPNYEMGRWAVEQLISEVIQGRAPRPMQVKMDCPLVERDTVPPVAGGSGTVDGDDALMEEEMRG</sequence>
<dbReference type="SMART" id="SM00354">
    <property type="entry name" value="HTH_LACI"/>
    <property type="match status" value="1"/>
</dbReference>
<dbReference type="SUPFAM" id="SSF47413">
    <property type="entry name" value="lambda repressor-like DNA-binding domains"/>
    <property type="match status" value="1"/>
</dbReference>
<dbReference type="OrthoDB" id="8433438at2"/>
<dbReference type="CDD" id="cd06288">
    <property type="entry name" value="PBP1_sucrose_transcription_regulator"/>
    <property type="match status" value="1"/>
</dbReference>
<keyword evidence="7" id="KW-0614">Plasmid</keyword>
<proteinExistence type="predicted"/>
<reference evidence="8" key="1">
    <citation type="submission" date="2018-05" db="EMBL/GenBank/DDBJ databases">
        <title>Azospirillum thermophila sp. nov., a novel isolated from hot spring.</title>
        <authorList>
            <person name="Zhao Z."/>
        </authorList>
    </citation>
    <scope>NUCLEOTIDE SEQUENCE [LARGE SCALE GENOMIC DNA]</scope>
    <source>
        <strain evidence="8">CFH 70021</strain>
        <plasmid evidence="8">unnamed2</plasmid>
    </source>
</reference>
<dbReference type="GO" id="GO:0003700">
    <property type="term" value="F:DNA-binding transcription factor activity"/>
    <property type="evidence" value="ECO:0007669"/>
    <property type="project" value="TreeGrafter"/>
</dbReference>
<dbReference type="PROSITE" id="PS50932">
    <property type="entry name" value="HTH_LACI_2"/>
    <property type="match status" value="1"/>
</dbReference>
<evidence type="ECO:0000313" key="7">
    <source>
        <dbReference type="EMBL" id="AWK89449.1"/>
    </source>
</evidence>
<dbReference type="Proteomes" id="UP000245629">
    <property type="component" value="Plasmid unnamed2"/>
</dbReference>
<feature type="domain" description="HTH lacI-type" evidence="6">
    <location>
        <begin position="1"/>
        <end position="45"/>
    </location>
</feature>
<keyword evidence="3" id="KW-0238">DNA-binding</keyword>
<evidence type="ECO:0000256" key="5">
    <source>
        <dbReference type="SAM" id="MobiDB-lite"/>
    </source>
</evidence>
<keyword evidence="8" id="KW-1185">Reference proteome</keyword>
<dbReference type="Gene3D" id="3.40.50.2300">
    <property type="match status" value="2"/>
</dbReference>
<accession>A0A2S2CYA1</accession>
<dbReference type="AlphaFoldDB" id="A0A2S2CYA1"/>
<keyword evidence="2" id="KW-0805">Transcription regulation</keyword>
<dbReference type="PANTHER" id="PTHR30146">
    <property type="entry name" value="LACI-RELATED TRANSCRIPTIONAL REPRESSOR"/>
    <property type="match status" value="1"/>
</dbReference>
<evidence type="ECO:0000313" key="8">
    <source>
        <dbReference type="Proteomes" id="UP000245629"/>
    </source>
</evidence>
<evidence type="ECO:0000256" key="3">
    <source>
        <dbReference type="ARBA" id="ARBA00023125"/>
    </source>
</evidence>
<dbReference type="Pfam" id="PF00356">
    <property type="entry name" value="LacI"/>
    <property type="match status" value="1"/>
</dbReference>
<dbReference type="Gene3D" id="1.10.260.40">
    <property type="entry name" value="lambda repressor-like DNA-binding domains"/>
    <property type="match status" value="1"/>
</dbReference>
<gene>
    <name evidence="7" type="ORF">DEW08_25830</name>
</gene>
<evidence type="ECO:0000256" key="4">
    <source>
        <dbReference type="ARBA" id="ARBA00023163"/>
    </source>
</evidence>
<feature type="region of interest" description="Disordered" evidence="5">
    <location>
        <begin position="333"/>
        <end position="357"/>
    </location>
</feature>